<dbReference type="Proteomes" id="UP000039865">
    <property type="component" value="Unassembled WGS sequence"/>
</dbReference>
<feature type="compositionally biased region" description="Low complexity" evidence="4">
    <location>
        <begin position="1163"/>
        <end position="1174"/>
    </location>
</feature>
<feature type="domain" description="Protein kinase" evidence="5">
    <location>
        <begin position="281"/>
        <end position="603"/>
    </location>
</feature>
<gene>
    <name evidence="6" type="primary">Contig586.g655</name>
    <name evidence="6" type="ORF">STYLEM_7789</name>
</gene>
<name>A0A078A953_STYLE</name>
<sequence>MGAGNTKNKPNIKLNIPGLNQIQQQPAPSGKSQTDNFFKSTKVKDPALQGQTASLQQSQEDNDEDVNQTHNLNGTGNNATQSREQVRTQTYRSKKSKKQQPDNEALLLENKLNKQGQYDKLINFQIDGLDKQLIELYQDIMEDPIMDDYLRVERFFQDEVDEEDQKLEYKYANEKVNPLRWDSQTVVHEIFRVIQDITQYNMGNTQKGEIVRLSELNPLHNSLGSNKPTSELLGNQIALKINVPVQFYNDKAGAIHDINNREGFTHERLYDQNLNKNLSDPPVIRAIGKSKLVLSVRVEFRKLLRTAICKVPVSEYVDGNVFLSQMQVWSTLPYHKRIIRPICFAQLNEKTPLVFIEDMAFVQNLEQVISNRSFYRGYQYRYEISHKILNCAIQIAEAMDHAHSNGILHLNLHVGNIMVARCSEKDEQYGFFVTDFGEPLMLQDETFWTENHEKIFSRMLKFQQLKIFINPLISPPHILSLIKSAASTKKIEDRREILRRIKQNQSVLVDVYCFGVILLFMLTGGYEWQSTIELQATFELKMQKAELIVDLQNLAIFKAILKRCFLIQKNDKPFEKISDILLNLHTARANVEKILRDNNVDFYSYENNSKPLYEYPAGKRKEELLIKDYQDYSFDDFSQQEQEIFQLNNKKQGGLIVGKEMRTKEYQGSDPDIILAQQEQKIKDNDENAMVKKLYQEDDVDLITLNNQAVLAYLKSNYQQCVDMISKIYDIVETNPISYFNYLLLCWEAGIYSDLMVFQEINRIAQLSRRKNFSSLMYALVYEAQNNWLPARVNYEIALANASDSSIIEIKRRVSRCREFHDKYAEQFLFGHLEMSDVQDLVVSFNGKLAVSFQKTSRIIVWNLQHQKILKEIEDKNATCMDANARLDRIVVGLRNGLIVMFNLAYEDNNFVANVEEIELGVRNIILKLQFHTSMILVIRISKDGYFGMSGGLDNYVALWNCQKKLLLSKIEIPNQYLKSACINMNGEELMFSTNSNFSVQVYHHYSNKKQVQLVFQLNVKIKLNDYQKHKCQVTSCEISYDGMLGITGGMDRIIFIWDLVTGDCIREIQVPSFIVKLSLTPMGKFLAANLLDGSILLYETLTAITWRTEKLYGKHSGISLVVSNFVFEAAKEGLEHKLINLLERQKTKLQDEYVEARGGNESSKVQSSKQNSKGTSKIQVTLKSRITSMQGSKQRSQQEMPTVQEVDPDQESDFKRTRQTQLEGGGGFLHQDQDFQIPEEDPNQHNLNQDEELMLQDLFFENAVFKYFYFQTEEFTKQLNAQDVYQELQALNFDRAKDKTQQNIYLLKSSLEQIKAYQNLGQQERSFQNFQILDDRRFKFDLNLYRQPKQELNLIKNYDTCRLLLLACETRAGDNYEINNHGQVVGLRVQQTNLPFIGMGPCQFITNMDLTKNIQIKIKSKAKQMREATINSYNQKSLEQAKYYLQRLREVQPLFMNPSVVNIWAEMQTGSYKKGKIHNIFKMAVLPLEKLHNDMIEHIKFTRNEKNLMIMSQDFKVSIWEVGSFKCLRFFRAYHDSHAQYYMRTIVEEQIIEEFDVSVLVLNDSMTQLVFGLYNGALQFWDLAQKDKESLILEIPSHLAEVTALVFNSNQTILVSAGADYLINVWSATTRNLLFEIREHLGAINYLSFVEDQDEEGNVEEQIVSIDVEGYLIYVSLEGYIEKKFSVERSSNHAVEGMDIVYSSYIIDRELFLVRRNLNTNFFEFQKIKAGVEPYYAAYDCNTFPTVIKNKVDKKKGIFLKSKFMQSAISSKQIREENSYVWQQRKIIRSALETAELQSKKKGQNQRNNCIQQHVDLWYHI</sequence>
<evidence type="ECO:0000256" key="2">
    <source>
        <dbReference type="ARBA" id="ARBA00022737"/>
    </source>
</evidence>
<feature type="repeat" description="WD" evidence="3">
    <location>
        <begin position="929"/>
        <end position="961"/>
    </location>
</feature>
<accession>A0A078A953</accession>
<dbReference type="InterPro" id="IPR001245">
    <property type="entry name" value="Ser-Thr/Tyr_kinase_cat_dom"/>
</dbReference>
<feature type="compositionally biased region" description="Polar residues" evidence="4">
    <location>
        <begin position="1175"/>
        <end position="1202"/>
    </location>
</feature>
<dbReference type="PROSITE" id="PS00678">
    <property type="entry name" value="WD_REPEATS_1"/>
    <property type="match status" value="1"/>
</dbReference>
<feature type="repeat" description="WD" evidence="3">
    <location>
        <begin position="1027"/>
        <end position="1068"/>
    </location>
</feature>
<dbReference type="SUPFAM" id="SSF50978">
    <property type="entry name" value="WD40 repeat-like"/>
    <property type="match status" value="2"/>
</dbReference>
<feature type="compositionally biased region" description="Polar residues" evidence="4">
    <location>
        <begin position="68"/>
        <end position="91"/>
    </location>
</feature>
<organism evidence="6 7">
    <name type="scientific">Stylonychia lemnae</name>
    <name type="common">Ciliate</name>
    <dbReference type="NCBI Taxonomy" id="5949"/>
    <lineage>
        <taxon>Eukaryota</taxon>
        <taxon>Sar</taxon>
        <taxon>Alveolata</taxon>
        <taxon>Ciliophora</taxon>
        <taxon>Intramacronucleata</taxon>
        <taxon>Spirotrichea</taxon>
        <taxon>Stichotrichia</taxon>
        <taxon>Sporadotrichida</taxon>
        <taxon>Oxytrichidae</taxon>
        <taxon>Stylonychinae</taxon>
        <taxon>Stylonychia</taxon>
    </lineage>
</organism>
<keyword evidence="7" id="KW-1185">Reference proteome</keyword>
<keyword evidence="2" id="KW-0677">Repeat</keyword>
<dbReference type="PANTHER" id="PTHR22847:SF637">
    <property type="entry name" value="WD REPEAT DOMAIN 5B"/>
    <property type="match status" value="1"/>
</dbReference>
<feature type="compositionally biased region" description="Polar residues" evidence="4">
    <location>
        <begin position="18"/>
        <end position="39"/>
    </location>
</feature>
<dbReference type="PANTHER" id="PTHR22847">
    <property type="entry name" value="WD40 REPEAT PROTEIN"/>
    <property type="match status" value="1"/>
</dbReference>
<feature type="repeat" description="WD" evidence="3">
    <location>
        <begin position="1596"/>
        <end position="1637"/>
    </location>
</feature>
<feature type="region of interest" description="Disordered" evidence="4">
    <location>
        <begin position="1156"/>
        <end position="1244"/>
    </location>
</feature>
<evidence type="ECO:0000256" key="4">
    <source>
        <dbReference type="SAM" id="MobiDB-lite"/>
    </source>
</evidence>
<dbReference type="GO" id="GO:0004672">
    <property type="term" value="F:protein kinase activity"/>
    <property type="evidence" value="ECO:0007669"/>
    <property type="project" value="InterPro"/>
</dbReference>
<dbReference type="InterPro" id="IPR001680">
    <property type="entry name" value="WD40_rpt"/>
</dbReference>
<dbReference type="PROSITE" id="PS50294">
    <property type="entry name" value="WD_REPEATS_REGION"/>
    <property type="match status" value="2"/>
</dbReference>
<dbReference type="SUPFAM" id="SSF56112">
    <property type="entry name" value="Protein kinase-like (PK-like)"/>
    <property type="match status" value="1"/>
</dbReference>
<dbReference type="PROSITE" id="PS50082">
    <property type="entry name" value="WD_REPEATS_2"/>
    <property type="match status" value="3"/>
</dbReference>
<feature type="region of interest" description="Disordered" evidence="4">
    <location>
        <begin position="1"/>
        <end position="104"/>
    </location>
</feature>
<dbReference type="InterPro" id="IPR019775">
    <property type="entry name" value="WD40_repeat_CS"/>
</dbReference>
<dbReference type="Pfam" id="PF00400">
    <property type="entry name" value="WD40"/>
    <property type="match status" value="2"/>
</dbReference>
<dbReference type="Gene3D" id="2.130.10.10">
    <property type="entry name" value="YVTN repeat-like/Quinoprotein amine dehydrogenase"/>
    <property type="match status" value="3"/>
</dbReference>
<dbReference type="InterPro" id="IPR015943">
    <property type="entry name" value="WD40/YVTN_repeat-like_dom_sf"/>
</dbReference>
<dbReference type="InParanoid" id="A0A078A953"/>
<dbReference type="PROSITE" id="PS50011">
    <property type="entry name" value="PROTEIN_KINASE_DOM"/>
    <property type="match status" value="1"/>
</dbReference>
<evidence type="ECO:0000313" key="7">
    <source>
        <dbReference type="Proteomes" id="UP000039865"/>
    </source>
</evidence>
<dbReference type="SMART" id="SM00320">
    <property type="entry name" value="WD40"/>
    <property type="match status" value="10"/>
</dbReference>
<evidence type="ECO:0000313" key="6">
    <source>
        <dbReference type="EMBL" id="CDW78805.1"/>
    </source>
</evidence>
<dbReference type="EMBL" id="CCKQ01007439">
    <property type="protein sequence ID" value="CDW78805.1"/>
    <property type="molecule type" value="Genomic_DNA"/>
</dbReference>
<evidence type="ECO:0000256" key="3">
    <source>
        <dbReference type="PROSITE-ProRule" id="PRU00221"/>
    </source>
</evidence>
<feature type="compositionally biased region" description="Polar residues" evidence="4">
    <location>
        <begin position="49"/>
        <end position="59"/>
    </location>
</feature>
<reference evidence="6 7" key="1">
    <citation type="submission" date="2014-06" db="EMBL/GenBank/DDBJ databases">
        <authorList>
            <person name="Swart Estienne"/>
        </authorList>
    </citation>
    <scope>NUCLEOTIDE SEQUENCE [LARGE SCALE GENOMIC DNA]</scope>
    <source>
        <strain evidence="6 7">130c</strain>
    </source>
</reference>
<protein>
    <submittedName>
        <fullName evidence="6">Wd40 repeat-containing protein</fullName>
    </submittedName>
</protein>
<keyword evidence="1 3" id="KW-0853">WD repeat</keyword>
<evidence type="ECO:0000259" key="5">
    <source>
        <dbReference type="PROSITE" id="PS50011"/>
    </source>
</evidence>
<dbReference type="Pfam" id="PF07714">
    <property type="entry name" value="PK_Tyr_Ser-Thr"/>
    <property type="match status" value="1"/>
</dbReference>
<dbReference type="OrthoDB" id="27537at2759"/>
<dbReference type="InterPro" id="IPR036322">
    <property type="entry name" value="WD40_repeat_dom_sf"/>
</dbReference>
<dbReference type="InterPro" id="IPR000719">
    <property type="entry name" value="Prot_kinase_dom"/>
</dbReference>
<proteinExistence type="predicted"/>
<evidence type="ECO:0000256" key="1">
    <source>
        <dbReference type="ARBA" id="ARBA00022574"/>
    </source>
</evidence>
<dbReference type="GO" id="GO:0005524">
    <property type="term" value="F:ATP binding"/>
    <property type="evidence" value="ECO:0007669"/>
    <property type="project" value="InterPro"/>
</dbReference>
<dbReference type="Gene3D" id="1.10.510.10">
    <property type="entry name" value="Transferase(Phosphotransferase) domain 1"/>
    <property type="match status" value="1"/>
</dbReference>
<dbReference type="GO" id="GO:1990234">
    <property type="term" value="C:transferase complex"/>
    <property type="evidence" value="ECO:0007669"/>
    <property type="project" value="UniProtKB-ARBA"/>
</dbReference>
<dbReference type="InterPro" id="IPR011009">
    <property type="entry name" value="Kinase-like_dom_sf"/>
</dbReference>